<evidence type="ECO:0000313" key="1">
    <source>
        <dbReference type="EMBL" id="GGM53158.1"/>
    </source>
</evidence>
<protein>
    <submittedName>
        <fullName evidence="1">Uncharacterized protein</fullName>
    </submittedName>
</protein>
<organism evidence="1 2">
    <name type="scientific">Micromonospora sonchi</name>
    <dbReference type="NCBI Taxonomy" id="1763543"/>
    <lineage>
        <taxon>Bacteria</taxon>
        <taxon>Bacillati</taxon>
        <taxon>Actinomycetota</taxon>
        <taxon>Actinomycetes</taxon>
        <taxon>Micromonosporales</taxon>
        <taxon>Micromonosporaceae</taxon>
        <taxon>Micromonospora</taxon>
    </lineage>
</organism>
<sequence length="44" mass="4720">MFHDPASAIRALDSGRGLALYAATENRQIPGRLEVADRPELAIG</sequence>
<name>A0A917U3X1_9ACTN</name>
<accession>A0A917U3X1</accession>
<keyword evidence="2" id="KW-1185">Reference proteome</keyword>
<reference evidence="1" key="1">
    <citation type="journal article" date="2014" name="Int. J. Syst. Evol. Microbiol.">
        <title>Complete genome sequence of Corynebacterium casei LMG S-19264T (=DSM 44701T), isolated from a smear-ripened cheese.</title>
        <authorList>
            <consortium name="US DOE Joint Genome Institute (JGI-PGF)"/>
            <person name="Walter F."/>
            <person name="Albersmeier A."/>
            <person name="Kalinowski J."/>
            <person name="Ruckert C."/>
        </authorList>
    </citation>
    <scope>NUCLEOTIDE SEQUENCE</scope>
    <source>
        <strain evidence="1">CGMCC 4.7312</strain>
    </source>
</reference>
<proteinExistence type="predicted"/>
<comment type="caution">
    <text evidence="1">The sequence shown here is derived from an EMBL/GenBank/DDBJ whole genome shotgun (WGS) entry which is preliminary data.</text>
</comment>
<evidence type="ECO:0000313" key="2">
    <source>
        <dbReference type="Proteomes" id="UP000608890"/>
    </source>
</evidence>
<dbReference type="RefSeq" id="WP_268240674.1">
    <property type="nucleotide sequence ID" value="NZ_BMNB01000022.1"/>
</dbReference>
<dbReference type="AlphaFoldDB" id="A0A917U3X1"/>
<dbReference type="Proteomes" id="UP000608890">
    <property type="component" value="Unassembled WGS sequence"/>
</dbReference>
<dbReference type="EMBL" id="BMNB01000022">
    <property type="protein sequence ID" value="GGM53158.1"/>
    <property type="molecule type" value="Genomic_DNA"/>
</dbReference>
<gene>
    <name evidence="1" type="ORF">GCM10011608_42530</name>
</gene>
<reference evidence="1" key="2">
    <citation type="submission" date="2020-09" db="EMBL/GenBank/DDBJ databases">
        <authorList>
            <person name="Sun Q."/>
            <person name="Zhou Y."/>
        </authorList>
    </citation>
    <scope>NUCLEOTIDE SEQUENCE</scope>
    <source>
        <strain evidence="1">CGMCC 4.7312</strain>
    </source>
</reference>